<gene>
    <name evidence="2" type="ORF">SDC9_162071</name>
</gene>
<feature type="transmembrane region" description="Helical" evidence="1">
    <location>
        <begin position="68"/>
        <end position="90"/>
    </location>
</feature>
<keyword evidence="1" id="KW-0472">Membrane</keyword>
<organism evidence="2">
    <name type="scientific">bioreactor metagenome</name>
    <dbReference type="NCBI Taxonomy" id="1076179"/>
    <lineage>
        <taxon>unclassified sequences</taxon>
        <taxon>metagenomes</taxon>
        <taxon>ecological metagenomes</taxon>
    </lineage>
</organism>
<keyword evidence="1" id="KW-0812">Transmembrane</keyword>
<accession>A0A645FMF7</accession>
<protein>
    <submittedName>
        <fullName evidence="2">Uncharacterized protein</fullName>
    </submittedName>
</protein>
<feature type="transmembrane region" description="Helical" evidence="1">
    <location>
        <begin position="35"/>
        <end position="56"/>
    </location>
</feature>
<sequence length="143" mass="16714">MQGFADVCSRYFMKLLVKSVKDRSFALLDCALYTLQPYMIIMGGLMLLVPFVNAYVFDNEMFIFTASVFPNFFKAFGMIQFLLIPAGLLIDKKFSYKLFLYYPTYVLYCLTWIPISIQGVIMKNNKEWSHTLHTRTLSIHELE</sequence>
<name>A0A645FMF7_9ZZZZ</name>
<comment type="caution">
    <text evidence="2">The sequence shown here is derived from an EMBL/GenBank/DDBJ whole genome shotgun (WGS) entry which is preliminary data.</text>
</comment>
<keyword evidence="1" id="KW-1133">Transmembrane helix</keyword>
<proteinExistence type="predicted"/>
<feature type="transmembrane region" description="Helical" evidence="1">
    <location>
        <begin position="102"/>
        <end position="121"/>
    </location>
</feature>
<reference evidence="2" key="1">
    <citation type="submission" date="2019-08" db="EMBL/GenBank/DDBJ databases">
        <authorList>
            <person name="Kucharzyk K."/>
            <person name="Murdoch R.W."/>
            <person name="Higgins S."/>
            <person name="Loffler F."/>
        </authorList>
    </citation>
    <scope>NUCLEOTIDE SEQUENCE</scope>
</reference>
<dbReference type="EMBL" id="VSSQ01061407">
    <property type="protein sequence ID" value="MPN14742.1"/>
    <property type="molecule type" value="Genomic_DNA"/>
</dbReference>
<evidence type="ECO:0000256" key="1">
    <source>
        <dbReference type="SAM" id="Phobius"/>
    </source>
</evidence>
<evidence type="ECO:0000313" key="2">
    <source>
        <dbReference type="EMBL" id="MPN14742.1"/>
    </source>
</evidence>
<dbReference type="AlphaFoldDB" id="A0A645FMF7"/>